<dbReference type="PIRSF" id="PIRSF000110">
    <property type="entry name" value="G6PD"/>
    <property type="match status" value="1"/>
</dbReference>
<keyword evidence="5 7" id="KW-0560">Oxidoreductase</keyword>
<comment type="similarity">
    <text evidence="2 7">Belongs to the glucose-6-phosphate dehydrogenase family.</text>
</comment>
<dbReference type="PROSITE" id="PS00069">
    <property type="entry name" value="G6P_DEHYDROGENASE"/>
    <property type="match status" value="1"/>
</dbReference>
<feature type="binding site" evidence="7">
    <location>
        <position position="258"/>
    </location>
    <ligand>
        <name>substrate</name>
    </ligand>
</feature>
<protein>
    <recommendedName>
        <fullName evidence="7">Glucose-6-phosphate 1-dehydrogenase</fullName>
        <shortName evidence="7">G6PD</shortName>
        <ecNumber evidence="7">1.1.1.49</ecNumber>
    </recommendedName>
</protein>
<keyword evidence="3 7" id="KW-0313">Glucose metabolism</keyword>
<dbReference type="GO" id="GO:0006006">
    <property type="term" value="P:glucose metabolic process"/>
    <property type="evidence" value="ECO:0007669"/>
    <property type="project" value="UniProtKB-KW"/>
</dbReference>
<dbReference type="InterPro" id="IPR022674">
    <property type="entry name" value="G6P_DH_NAD-bd"/>
</dbReference>
<evidence type="ECO:0000256" key="4">
    <source>
        <dbReference type="ARBA" id="ARBA00022857"/>
    </source>
</evidence>
<feature type="domain" description="Glucose-6-phosphate dehydrogenase C-terminal" evidence="9">
    <location>
        <begin position="212"/>
        <end position="509"/>
    </location>
</feature>
<comment type="catalytic activity">
    <reaction evidence="7">
        <text>D-glucose 6-phosphate + NADP(+) = 6-phospho-D-glucono-1,5-lactone + NADPH + H(+)</text>
        <dbReference type="Rhea" id="RHEA:15841"/>
        <dbReference type="ChEBI" id="CHEBI:15378"/>
        <dbReference type="ChEBI" id="CHEBI:57783"/>
        <dbReference type="ChEBI" id="CHEBI:57955"/>
        <dbReference type="ChEBI" id="CHEBI:58349"/>
        <dbReference type="ChEBI" id="CHEBI:61548"/>
        <dbReference type="EC" id="1.1.1.49"/>
    </reaction>
</comment>
<evidence type="ECO:0000256" key="1">
    <source>
        <dbReference type="ARBA" id="ARBA00004937"/>
    </source>
</evidence>
<dbReference type="HAMAP" id="MF_00966">
    <property type="entry name" value="G6PD"/>
    <property type="match status" value="1"/>
</dbReference>
<feature type="binding site" evidence="7">
    <location>
        <position position="239"/>
    </location>
    <ligand>
        <name>substrate</name>
    </ligand>
</feature>
<dbReference type="Gene3D" id="3.30.360.10">
    <property type="entry name" value="Dihydrodipicolinate Reductase, domain 2"/>
    <property type="match status" value="1"/>
</dbReference>
<keyword evidence="4 7" id="KW-0521">NADP</keyword>
<feature type="active site" description="Proton acceptor" evidence="7">
    <location>
        <position position="263"/>
    </location>
</feature>
<name>A0A6J4PI93_9ACTN</name>
<feature type="binding site" evidence="7">
    <location>
        <position position="205"/>
    </location>
    <ligand>
        <name>substrate</name>
    </ligand>
</feature>
<dbReference type="PANTHER" id="PTHR23429:SF0">
    <property type="entry name" value="GLUCOSE-6-PHOSPHATE 1-DEHYDROGENASE"/>
    <property type="match status" value="1"/>
</dbReference>
<evidence type="ECO:0000256" key="5">
    <source>
        <dbReference type="ARBA" id="ARBA00023002"/>
    </source>
</evidence>
<dbReference type="GO" id="GO:0005829">
    <property type="term" value="C:cytosol"/>
    <property type="evidence" value="ECO:0007669"/>
    <property type="project" value="TreeGrafter"/>
</dbReference>
<dbReference type="Pfam" id="PF00479">
    <property type="entry name" value="G6PD_N"/>
    <property type="match status" value="1"/>
</dbReference>
<sequence length="511" mass="57411">MADTQALQNVLRDEGRLPRIPDPGAVVIFGASGDLTSRKLVPALYELASQRRLPMEMAVVGISRTEMSHDEFRAKLREALEGHLSGGVSDEVWESFASGIFYLPGDSKKPQTYEELKGFLKKIDAERGTQGNRAFYLSASPSLFPAIVERLGEAGMNEGEDGGWSRLVVEKPFGRDLQSARELNEEIRRYFDEAQIYRIDHYLGKETVQNILALRFANGIFEPIWNQHYVDHVQITVAEDIGVGTRGAFYEEAGALRDIVQNHVMQVLCLTAMEPPVAFDAESVREEKVKVLKAVRPIPEDEVEENAVRGQYTSGWVWGDEVEGYREEEDVDPDSTTETYLALRLFVDNWRWAGVPFFLRAGKRMPKKATEIAIQFHASPHTPFAHHDTEGLEPNVLVVRVQPEEGVSLKIGAKVPGSGFEVSSVNMDLLYGTAFLEEAPDAYQRLLLDLMLGDPTLFIRADEAEGAWGILDPVMRRWAGEKGVEFYPAGTWGPEEADELLERDGREWRRP</sequence>
<dbReference type="InterPro" id="IPR036291">
    <property type="entry name" value="NAD(P)-bd_dom_sf"/>
</dbReference>
<dbReference type="EMBL" id="CADCUZ010000072">
    <property type="protein sequence ID" value="CAA9416214.1"/>
    <property type="molecule type" value="Genomic_DNA"/>
</dbReference>
<keyword evidence="6 7" id="KW-0119">Carbohydrate metabolism</keyword>
<evidence type="ECO:0000256" key="2">
    <source>
        <dbReference type="ARBA" id="ARBA00009975"/>
    </source>
</evidence>
<evidence type="ECO:0000256" key="6">
    <source>
        <dbReference type="ARBA" id="ARBA00023277"/>
    </source>
</evidence>
<dbReference type="NCBIfam" id="NF009492">
    <property type="entry name" value="PRK12853.1-3"/>
    <property type="match status" value="1"/>
</dbReference>
<organism evidence="10">
    <name type="scientific">uncultured Rubrobacteraceae bacterium</name>
    <dbReference type="NCBI Taxonomy" id="349277"/>
    <lineage>
        <taxon>Bacteria</taxon>
        <taxon>Bacillati</taxon>
        <taxon>Actinomycetota</taxon>
        <taxon>Rubrobacteria</taxon>
        <taxon>Rubrobacterales</taxon>
        <taxon>Rubrobacteraceae</taxon>
        <taxon>environmental samples</taxon>
    </lineage>
</organism>
<feature type="binding site" evidence="7">
    <location>
        <position position="171"/>
    </location>
    <ligand>
        <name>NADP(+)</name>
        <dbReference type="ChEBI" id="CHEBI:58349"/>
    </ligand>
</feature>
<feature type="binding site" evidence="7">
    <location>
        <position position="201"/>
    </location>
    <ligand>
        <name>substrate</name>
    </ligand>
</feature>
<feature type="binding site" evidence="7">
    <location>
        <position position="363"/>
    </location>
    <ligand>
        <name>substrate</name>
    </ligand>
</feature>
<evidence type="ECO:0000259" key="8">
    <source>
        <dbReference type="Pfam" id="PF00479"/>
    </source>
</evidence>
<accession>A0A6J4PI93</accession>
<dbReference type="PANTHER" id="PTHR23429">
    <property type="entry name" value="GLUCOSE-6-PHOSPHATE 1-DEHYDROGENASE G6PD"/>
    <property type="match status" value="1"/>
</dbReference>
<dbReference type="GO" id="GO:0009051">
    <property type="term" value="P:pentose-phosphate shunt, oxidative branch"/>
    <property type="evidence" value="ECO:0007669"/>
    <property type="project" value="TreeGrafter"/>
</dbReference>
<feature type="domain" description="Glucose-6-phosphate dehydrogenase NAD-binding" evidence="8">
    <location>
        <begin position="27"/>
        <end position="210"/>
    </location>
</feature>
<reference evidence="10" key="1">
    <citation type="submission" date="2020-02" db="EMBL/GenBank/DDBJ databases">
        <authorList>
            <person name="Meier V. D."/>
        </authorList>
    </citation>
    <scope>NUCLEOTIDE SEQUENCE</scope>
    <source>
        <strain evidence="10">AVDCRST_MAG55</strain>
    </source>
</reference>
<dbReference type="InterPro" id="IPR019796">
    <property type="entry name" value="G6P_DH_AS"/>
</dbReference>
<comment type="function">
    <text evidence="7">Catalyzes the oxidation of glucose 6-phosphate to 6-phosphogluconolactone.</text>
</comment>
<evidence type="ECO:0000256" key="3">
    <source>
        <dbReference type="ARBA" id="ARBA00022526"/>
    </source>
</evidence>
<dbReference type="PRINTS" id="PR00079">
    <property type="entry name" value="G6PDHDRGNASE"/>
</dbReference>
<dbReference type="SUPFAM" id="SSF51735">
    <property type="entry name" value="NAD(P)-binding Rossmann-fold domains"/>
    <property type="match status" value="1"/>
</dbReference>
<comment type="caution">
    <text evidence="7">Lacks conserved residue(s) required for the propagation of feature annotation.</text>
</comment>
<feature type="binding site" evidence="7">
    <location>
        <position position="64"/>
    </location>
    <ligand>
        <name>NADP(+)</name>
        <dbReference type="ChEBI" id="CHEBI:58349"/>
    </ligand>
</feature>
<dbReference type="NCBIfam" id="TIGR00871">
    <property type="entry name" value="zwf"/>
    <property type="match status" value="1"/>
</dbReference>
<dbReference type="AlphaFoldDB" id="A0A6J4PI93"/>
<proteinExistence type="inferred from homology"/>
<comment type="pathway">
    <text evidence="1 7">Carbohydrate degradation; pentose phosphate pathway; D-ribulose 5-phosphate from D-glucose 6-phosphate (oxidative stage): step 1/3.</text>
</comment>
<gene>
    <name evidence="7" type="primary">zwf</name>
    <name evidence="10" type="ORF">AVDCRST_MAG55-1667</name>
</gene>
<dbReference type="GO" id="GO:0050661">
    <property type="term" value="F:NADP binding"/>
    <property type="evidence" value="ECO:0007669"/>
    <property type="project" value="UniProtKB-UniRule"/>
</dbReference>
<dbReference type="EC" id="1.1.1.49" evidence="7"/>
<dbReference type="Gene3D" id="3.40.50.720">
    <property type="entry name" value="NAD(P)-binding Rossmann-like Domain"/>
    <property type="match status" value="1"/>
</dbReference>
<evidence type="ECO:0000259" key="9">
    <source>
        <dbReference type="Pfam" id="PF02781"/>
    </source>
</evidence>
<dbReference type="GO" id="GO:0004345">
    <property type="term" value="F:glucose-6-phosphate dehydrogenase activity"/>
    <property type="evidence" value="ECO:0007669"/>
    <property type="project" value="UniProtKB-UniRule"/>
</dbReference>
<dbReference type="InterPro" id="IPR022675">
    <property type="entry name" value="G6P_DH_C"/>
</dbReference>
<evidence type="ECO:0000256" key="7">
    <source>
        <dbReference type="HAMAP-Rule" id="MF_00966"/>
    </source>
</evidence>
<evidence type="ECO:0000313" key="10">
    <source>
        <dbReference type="EMBL" id="CAA9416214.1"/>
    </source>
</evidence>
<dbReference type="UniPathway" id="UPA00115">
    <property type="reaction ID" value="UER00408"/>
</dbReference>
<dbReference type="Pfam" id="PF02781">
    <property type="entry name" value="G6PD_C"/>
    <property type="match status" value="1"/>
</dbReference>
<dbReference type="SUPFAM" id="SSF55347">
    <property type="entry name" value="Glyceraldehyde-3-phosphate dehydrogenase-like, C-terminal domain"/>
    <property type="match status" value="1"/>
</dbReference>
<feature type="binding site" evidence="7">
    <location>
        <position position="368"/>
    </location>
    <ligand>
        <name>substrate</name>
    </ligand>
</feature>
<dbReference type="InterPro" id="IPR001282">
    <property type="entry name" value="G6P_DH"/>
</dbReference>